<evidence type="ECO:0000256" key="1">
    <source>
        <dbReference type="SAM" id="Phobius"/>
    </source>
</evidence>
<feature type="domain" description="CHAT" evidence="2">
    <location>
        <begin position="591"/>
        <end position="856"/>
    </location>
</feature>
<dbReference type="RefSeq" id="WP_378320087.1">
    <property type="nucleotide sequence ID" value="NZ_JBHUHY010000007.1"/>
</dbReference>
<keyword evidence="4" id="KW-1185">Reference proteome</keyword>
<reference evidence="4" key="1">
    <citation type="journal article" date="2019" name="Int. J. Syst. Evol. Microbiol.">
        <title>The Global Catalogue of Microorganisms (GCM) 10K type strain sequencing project: providing services to taxonomists for standard genome sequencing and annotation.</title>
        <authorList>
            <consortium name="The Broad Institute Genomics Platform"/>
            <consortium name="The Broad Institute Genome Sequencing Center for Infectious Disease"/>
            <person name="Wu L."/>
            <person name="Ma J."/>
        </authorList>
    </citation>
    <scope>NUCLEOTIDE SEQUENCE [LARGE SCALE GENOMIC DNA]</scope>
    <source>
        <strain evidence="4">DT92</strain>
    </source>
</reference>
<dbReference type="Pfam" id="PF13181">
    <property type="entry name" value="TPR_8"/>
    <property type="match status" value="2"/>
</dbReference>
<name>A0ABW5AXA5_9FLAO</name>
<dbReference type="InterPro" id="IPR024983">
    <property type="entry name" value="CHAT_dom"/>
</dbReference>
<gene>
    <name evidence="3" type="ORF">ACFSJT_09855</name>
</gene>
<keyword evidence="1" id="KW-0812">Transmembrane</keyword>
<proteinExistence type="predicted"/>
<evidence type="ECO:0000313" key="3">
    <source>
        <dbReference type="EMBL" id="MFD2187092.1"/>
    </source>
</evidence>
<dbReference type="InterPro" id="IPR019734">
    <property type="entry name" value="TPR_rpt"/>
</dbReference>
<dbReference type="SMART" id="SM00028">
    <property type="entry name" value="TPR"/>
    <property type="match status" value="4"/>
</dbReference>
<dbReference type="InterPro" id="IPR011990">
    <property type="entry name" value="TPR-like_helical_dom_sf"/>
</dbReference>
<keyword evidence="1" id="KW-0472">Membrane</keyword>
<keyword evidence="1" id="KW-1133">Transmembrane helix</keyword>
<dbReference type="Pfam" id="PF12770">
    <property type="entry name" value="CHAT"/>
    <property type="match status" value="1"/>
</dbReference>
<comment type="caution">
    <text evidence="3">The sequence shown here is derived from an EMBL/GenBank/DDBJ whole genome shotgun (WGS) entry which is preliminary data.</text>
</comment>
<protein>
    <submittedName>
        <fullName evidence="3">CHAT domain-containing protein</fullName>
    </submittedName>
</protein>
<dbReference type="Gene3D" id="1.25.40.10">
    <property type="entry name" value="Tetratricopeptide repeat domain"/>
    <property type="match status" value="2"/>
</dbReference>
<evidence type="ECO:0000259" key="2">
    <source>
        <dbReference type="Pfam" id="PF12770"/>
    </source>
</evidence>
<evidence type="ECO:0000313" key="4">
    <source>
        <dbReference type="Proteomes" id="UP001597344"/>
    </source>
</evidence>
<dbReference type="EMBL" id="JBHUHY010000007">
    <property type="protein sequence ID" value="MFD2187092.1"/>
    <property type="molecule type" value="Genomic_DNA"/>
</dbReference>
<accession>A0ABW5AXA5</accession>
<feature type="transmembrane region" description="Helical" evidence="1">
    <location>
        <begin position="869"/>
        <end position="887"/>
    </location>
</feature>
<dbReference type="Proteomes" id="UP001597344">
    <property type="component" value="Unassembled WGS sequence"/>
</dbReference>
<organism evidence="3 4">
    <name type="scientific">Aquimarina celericrescens</name>
    <dbReference type="NCBI Taxonomy" id="1964542"/>
    <lineage>
        <taxon>Bacteria</taxon>
        <taxon>Pseudomonadati</taxon>
        <taxon>Bacteroidota</taxon>
        <taxon>Flavobacteriia</taxon>
        <taxon>Flavobacteriales</taxon>
        <taxon>Flavobacteriaceae</taxon>
        <taxon>Aquimarina</taxon>
    </lineage>
</organism>
<dbReference type="PANTHER" id="PTHR10098">
    <property type="entry name" value="RAPSYN-RELATED"/>
    <property type="match status" value="1"/>
</dbReference>
<dbReference type="SUPFAM" id="SSF48452">
    <property type="entry name" value="TPR-like"/>
    <property type="match status" value="2"/>
</dbReference>
<sequence length="895" mass="103036">MGQKISFELDSIHRLSGSDYEKLSLYEQLLGSHKKNGDYTQLGLDAHQLGRWLFYKEKKWSEAIKITKIAYEAKEKAVPFNPEQLKRSYYNYANFNKSRRNYAIAIRYFRKMLEVKESIFFNGKAYALIGDCYRKLGDLYQAVENQSQAFKYFDPIKDKIFIISNHINIAIAYKNIRNQKSINTAISHLQIADSIIQTIKEPRIHDLYAINNNLGDMYFKKIGVENMHKSIAYFEKALEIAKKMKIDKNLAQINLNLGIIYSKTNSSLAKEYFNRALSYTNTKDAGYLIPKIYMGFGLSSFTEKEYLKAQIYYKKAFENYFSKEIKDVHWLPSKKELTLINDKAVFLELLKRKIQAYLANAEKENDTISYVNVIRTVKTSDELVDSMMNENLSHRSKLLWRSLASQIYIIGLEACYRLNNLEEAFYFMEKNKALLLTLEVIKKKATIPNEVLEKETEIENEIFHLQKLFQKALLTQKDSISEIILAQKNEIQQFKDSLSALYPVYFSSINSPKILPYSELEVEDDKIIIQYTMAETVARVLPDAYGMVISCNHRKLFKLKKIKSLLDKISLLREKLNTPFKTTEDINSYKKIAHQLYIELFPKTIRDEMKNKKITIVADHFLSFVPFDALITDLESGKYMIESNEINYTYSLSFQQENSSILKKADKEFLGVAPVRFSNGLSSLTKSEQEINKANVYYDGSLLVKDQALKETFIQNSNQYKILHLATHADASDSIAPWIAFRKSKLTIDELNTLKNNAELVVLSACNTSLGEIRRGEGVMSLARGFFKSGANTVIPSLWQTNDKATAIITSDFYKNLSQGKSKSEALRIAKLNYLHANVDAEASPYYWAPLILIGDTGILLPESNRLDILNASIILILLLLALYFFISKRNNKSF</sequence>